<protein>
    <submittedName>
        <fullName evidence="3">Uncharacterized protein</fullName>
    </submittedName>
</protein>
<evidence type="ECO:0000313" key="4">
    <source>
        <dbReference type="Proteomes" id="UP000039865"/>
    </source>
</evidence>
<dbReference type="Proteomes" id="UP000039865">
    <property type="component" value="Unassembled WGS sequence"/>
</dbReference>
<keyword evidence="4" id="KW-1185">Reference proteome</keyword>
<gene>
    <name evidence="3" type="primary">Contig11343.g12122</name>
    <name evidence="3" type="ORF">STYLEM_13827</name>
</gene>
<feature type="region of interest" description="Disordered" evidence="2">
    <location>
        <begin position="529"/>
        <end position="550"/>
    </location>
</feature>
<feature type="region of interest" description="Disordered" evidence="2">
    <location>
        <begin position="198"/>
        <end position="220"/>
    </location>
</feature>
<feature type="region of interest" description="Disordered" evidence="2">
    <location>
        <begin position="634"/>
        <end position="655"/>
    </location>
</feature>
<dbReference type="InParanoid" id="A0A078ARA8"/>
<feature type="compositionally biased region" description="Low complexity" evidence="2">
    <location>
        <begin position="198"/>
        <end position="215"/>
    </location>
</feature>
<accession>A0A078ARA8</accession>
<dbReference type="AlphaFoldDB" id="A0A078ARA8"/>
<evidence type="ECO:0000313" key="3">
    <source>
        <dbReference type="EMBL" id="CDW84759.1"/>
    </source>
</evidence>
<proteinExistence type="predicted"/>
<reference evidence="3 4" key="1">
    <citation type="submission" date="2014-06" db="EMBL/GenBank/DDBJ databases">
        <authorList>
            <person name="Swart Estienne"/>
        </authorList>
    </citation>
    <scope>NUCLEOTIDE SEQUENCE [LARGE SCALE GENOMIC DNA]</scope>
    <source>
        <strain evidence="3 4">130c</strain>
    </source>
</reference>
<organism evidence="3 4">
    <name type="scientific">Stylonychia lemnae</name>
    <name type="common">Ciliate</name>
    <dbReference type="NCBI Taxonomy" id="5949"/>
    <lineage>
        <taxon>Eukaryota</taxon>
        <taxon>Sar</taxon>
        <taxon>Alveolata</taxon>
        <taxon>Ciliophora</taxon>
        <taxon>Intramacronucleata</taxon>
        <taxon>Spirotrichea</taxon>
        <taxon>Stichotrichia</taxon>
        <taxon>Sporadotrichida</taxon>
        <taxon>Oxytrichidae</taxon>
        <taxon>Stylonychinae</taxon>
        <taxon>Stylonychia</taxon>
    </lineage>
</organism>
<keyword evidence="1" id="KW-0175">Coiled coil</keyword>
<feature type="coiled-coil region" evidence="1">
    <location>
        <begin position="448"/>
        <end position="475"/>
    </location>
</feature>
<name>A0A078ARA8_STYLE</name>
<sequence length="923" mass="106297">MNPLKKDNNANDFMKPRKIKNKLTNRKQSVQPLQNQGPIILPQSLAQQTGNNRSTLLQPSQNQMNTINYPGLQFSPINPGKSAIAGGQTNKDQNLYVTYLKELKQLQNNKSSNEISQSFLIPNQNNYNQFKNSFINQNTNANSTPIAQRNLIIQHSMKQQLQNNTSNVSSQSQEVNQQAMLKFHLQQLSHENLKIRQQNKQNIQSNQSQSQSQQNHPLFSNPAYANLINTVNQSQFQKQQQQTNLFSKRNADQLQQQQLSSINASSFSPQKDLNIKSIKKKDKIAMQQFNLLKQFQKEQRIQQIKDEIKKNDSQLQQQYQLNGLVKLSQVTSQQQESDSEEIKNIQSNKSVQQSPYLNQSSLLNHFANTKKEKINNIIKTVQTKLQEKNLLQRQFSCQNDKQKLISIDSNQDEDLFMSPQFKKTLIVFDQDEQSGDDPISPLETIPINDQEQNDVDTLENDNMQIKKNIQGLQGECQTDTNKLNQRQNVKNLADQNQINTKTKQGRINQFSFGQISPKFYQDQPAANLLESKEQSRSRQNKKDFKKSKTKREHSDYLDVNYIIATNTEGDEDNEASLLMNNKQAQKFLQSQQFKADKKTVKGPVKLDQQVTEYLNARDLYSDLLVDDLYNQSDSNTQTLGSQGQMSKDFGSQDQNGTLNYKRMRVESFAKTPCFLKSPRSLASSQVGHHIDIENEYVSLNTYNGDIEHDLLPLKQIKRLHLNKLSQSSDEISKTVNIFFEQKGSILDQSPSQDYLINNNYTPLLQYQISKITNANRKSGDGTNTTNIYIEQKNFNQIQILNNQYMPIPLIKHVKTDAKKGKFRIPKMSKISPNINGQHNENTYQAQIENFLLKQQYLQKNNDNSKVFQQQLLRASMENGKQINGNVGNNLSHVFEDKITHTRARPNDNQIMRKSKFILLQHQQ</sequence>
<evidence type="ECO:0000256" key="2">
    <source>
        <dbReference type="SAM" id="MobiDB-lite"/>
    </source>
</evidence>
<dbReference type="EMBL" id="CCKQ01013128">
    <property type="protein sequence ID" value="CDW84759.1"/>
    <property type="molecule type" value="Genomic_DNA"/>
</dbReference>
<evidence type="ECO:0000256" key="1">
    <source>
        <dbReference type="SAM" id="Coils"/>
    </source>
</evidence>
<feature type="compositionally biased region" description="Basic and acidic residues" evidence="2">
    <location>
        <begin position="530"/>
        <end position="542"/>
    </location>
</feature>